<evidence type="ECO:0000313" key="8">
    <source>
        <dbReference type="Proteomes" id="UP001595713"/>
    </source>
</evidence>
<dbReference type="InterPro" id="IPR051692">
    <property type="entry name" value="OMP-like"/>
</dbReference>
<feature type="chain" id="PRO_5046084496" evidence="5">
    <location>
        <begin position="24"/>
        <end position="203"/>
    </location>
</feature>
<evidence type="ECO:0000256" key="2">
    <source>
        <dbReference type="ARBA" id="ARBA00022729"/>
    </source>
</evidence>
<dbReference type="InterPro" id="IPR011250">
    <property type="entry name" value="OMP/PagP_B-barrel"/>
</dbReference>
<dbReference type="RefSeq" id="WP_261293269.1">
    <property type="nucleotide sequence ID" value="NZ_JANQBK010000003.1"/>
</dbReference>
<evidence type="ECO:0000256" key="1">
    <source>
        <dbReference type="ARBA" id="ARBA00004370"/>
    </source>
</evidence>
<proteinExistence type="inferred from homology"/>
<organism evidence="7 8">
    <name type="scientific">Sphingomonas hylomeconis</name>
    <dbReference type="NCBI Taxonomy" id="1395958"/>
    <lineage>
        <taxon>Bacteria</taxon>
        <taxon>Pseudomonadati</taxon>
        <taxon>Pseudomonadota</taxon>
        <taxon>Alphaproteobacteria</taxon>
        <taxon>Sphingomonadales</taxon>
        <taxon>Sphingomonadaceae</taxon>
        <taxon>Sphingomonas</taxon>
    </lineage>
</organism>
<dbReference type="SUPFAM" id="SSF56925">
    <property type="entry name" value="OMPA-like"/>
    <property type="match status" value="1"/>
</dbReference>
<keyword evidence="3" id="KW-0472">Membrane</keyword>
<dbReference type="Proteomes" id="UP001595713">
    <property type="component" value="Unassembled WGS sequence"/>
</dbReference>
<dbReference type="Pfam" id="PF13505">
    <property type="entry name" value="OMP_b-brl"/>
    <property type="match status" value="1"/>
</dbReference>
<gene>
    <name evidence="7" type="ORF">ACFONA_06660</name>
</gene>
<evidence type="ECO:0000259" key="6">
    <source>
        <dbReference type="Pfam" id="PF13505"/>
    </source>
</evidence>
<comment type="caution">
    <text evidence="7">The sequence shown here is derived from an EMBL/GenBank/DDBJ whole genome shotgun (WGS) entry which is preliminary data.</text>
</comment>
<dbReference type="EMBL" id="JBHRXP010000002">
    <property type="protein sequence ID" value="MFC3579846.1"/>
    <property type="molecule type" value="Genomic_DNA"/>
</dbReference>
<protein>
    <submittedName>
        <fullName evidence="7">Outer membrane protein</fullName>
    </submittedName>
</protein>
<feature type="domain" description="Outer membrane protein beta-barrel" evidence="6">
    <location>
        <begin position="14"/>
        <end position="203"/>
    </location>
</feature>
<dbReference type="Gene3D" id="2.40.160.20">
    <property type="match status" value="1"/>
</dbReference>
<comment type="subcellular location">
    <subcellularLocation>
        <location evidence="1">Membrane</location>
    </subcellularLocation>
</comment>
<dbReference type="PANTHER" id="PTHR34001:SF3">
    <property type="entry name" value="BLL7405 PROTEIN"/>
    <property type="match status" value="1"/>
</dbReference>
<reference evidence="8" key="1">
    <citation type="journal article" date="2019" name="Int. J. Syst. Evol. Microbiol.">
        <title>The Global Catalogue of Microorganisms (GCM) 10K type strain sequencing project: providing services to taxonomists for standard genome sequencing and annotation.</title>
        <authorList>
            <consortium name="The Broad Institute Genomics Platform"/>
            <consortium name="The Broad Institute Genome Sequencing Center for Infectious Disease"/>
            <person name="Wu L."/>
            <person name="Ma J."/>
        </authorList>
    </citation>
    <scope>NUCLEOTIDE SEQUENCE [LARGE SCALE GENOMIC DNA]</scope>
    <source>
        <strain evidence="8">KCTC 42739</strain>
    </source>
</reference>
<accession>A0ABV7SU51</accession>
<comment type="similarity">
    <text evidence="4">Belongs to the Omp25/RopB family.</text>
</comment>
<keyword evidence="2 5" id="KW-0732">Signal</keyword>
<keyword evidence="8" id="KW-1185">Reference proteome</keyword>
<dbReference type="PANTHER" id="PTHR34001">
    <property type="entry name" value="BLL7405 PROTEIN"/>
    <property type="match status" value="1"/>
</dbReference>
<evidence type="ECO:0000256" key="3">
    <source>
        <dbReference type="ARBA" id="ARBA00023136"/>
    </source>
</evidence>
<evidence type="ECO:0000313" key="7">
    <source>
        <dbReference type="EMBL" id="MFC3579846.1"/>
    </source>
</evidence>
<dbReference type="InterPro" id="IPR027385">
    <property type="entry name" value="Beta-barrel_OMP"/>
</dbReference>
<sequence>MRKFALSAAAGTIALGLAAPAFAQDVPVEAAPFTGPRIEAIAGYDHVGGENGFDGVVYGGQLGYDAQVGGVILGVEGEITGTTAKSDDNNVFASNDRFRVKGGRDLYAGARLGYAISPVAMIYAKAGYTNQRIDSRYSLGTVTVRDKDDAEGYRLGAGMEYKMSGNAYVKAEYRYSNYTNIDRGDINIDLDRHQVLAGVGMRF</sequence>
<evidence type="ECO:0000256" key="4">
    <source>
        <dbReference type="ARBA" id="ARBA00038306"/>
    </source>
</evidence>
<evidence type="ECO:0000256" key="5">
    <source>
        <dbReference type="SAM" id="SignalP"/>
    </source>
</evidence>
<feature type="signal peptide" evidence="5">
    <location>
        <begin position="1"/>
        <end position="23"/>
    </location>
</feature>
<name>A0ABV7SU51_9SPHN</name>